<feature type="repeat" description="ANK" evidence="3">
    <location>
        <begin position="209"/>
        <end position="241"/>
    </location>
</feature>
<dbReference type="AlphaFoldDB" id="A0AAD9FYD4"/>
<feature type="repeat" description="ANK" evidence="3">
    <location>
        <begin position="176"/>
        <end position="208"/>
    </location>
</feature>
<dbReference type="EMBL" id="JASMQC010000064">
    <property type="protein sequence ID" value="KAK1928514.1"/>
    <property type="molecule type" value="Genomic_DNA"/>
</dbReference>
<accession>A0AAD9FYD4</accession>
<gene>
    <name evidence="4" type="ORF">P3T76_015983</name>
</gene>
<evidence type="ECO:0000256" key="1">
    <source>
        <dbReference type="ARBA" id="ARBA00022737"/>
    </source>
</evidence>
<dbReference type="PANTHER" id="PTHR24198">
    <property type="entry name" value="ANKYRIN REPEAT AND PROTEIN KINASE DOMAIN-CONTAINING PROTEIN"/>
    <property type="match status" value="1"/>
</dbReference>
<protein>
    <submittedName>
        <fullName evidence="4">E3 ubiquitin-protein ligase mib1</fullName>
    </submittedName>
</protein>
<dbReference type="InterPro" id="IPR036770">
    <property type="entry name" value="Ankyrin_rpt-contain_sf"/>
</dbReference>
<dbReference type="Proteomes" id="UP001259832">
    <property type="component" value="Unassembled WGS sequence"/>
</dbReference>
<evidence type="ECO:0000313" key="4">
    <source>
        <dbReference type="EMBL" id="KAK1928514.1"/>
    </source>
</evidence>
<dbReference type="InterPro" id="IPR002110">
    <property type="entry name" value="Ankyrin_rpt"/>
</dbReference>
<dbReference type="Gene3D" id="1.25.40.20">
    <property type="entry name" value="Ankyrin repeat-containing domain"/>
    <property type="match status" value="2"/>
</dbReference>
<evidence type="ECO:0000256" key="3">
    <source>
        <dbReference type="PROSITE-ProRule" id="PRU00023"/>
    </source>
</evidence>
<dbReference type="SMART" id="SM00248">
    <property type="entry name" value="ANK"/>
    <property type="match status" value="7"/>
</dbReference>
<keyword evidence="1" id="KW-0677">Repeat</keyword>
<dbReference type="PANTHER" id="PTHR24198:SF165">
    <property type="entry name" value="ANKYRIN REPEAT-CONTAINING PROTEIN-RELATED"/>
    <property type="match status" value="1"/>
</dbReference>
<dbReference type="SUPFAM" id="SSF48403">
    <property type="entry name" value="Ankyrin repeat"/>
    <property type="match status" value="1"/>
</dbReference>
<organism evidence="4 5">
    <name type="scientific">Phytophthora citrophthora</name>
    <dbReference type="NCBI Taxonomy" id="4793"/>
    <lineage>
        <taxon>Eukaryota</taxon>
        <taxon>Sar</taxon>
        <taxon>Stramenopiles</taxon>
        <taxon>Oomycota</taxon>
        <taxon>Peronosporomycetes</taxon>
        <taxon>Peronosporales</taxon>
        <taxon>Peronosporaceae</taxon>
        <taxon>Phytophthora</taxon>
    </lineage>
</organism>
<feature type="repeat" description="ANK" evidence="3">
    <location>
        <begin position="77"/>
        <end position="109"/>
    </location>
</feature>
<dbReference type="PROSITE" id="PS50297">
    <property type="entry name" value="ANK_REP_REGION"/>
    <property type="match status" value="2"/>
</dbReference>
<sequence length="577" mass="64236">MRDQTREKGGPMSMEQVHMAWLAAGSRGDAQTMKRLRMQHPQWLNLQRPTRSESAPGTVGPTRPQFCSWESFHLRTIGASALLTSAWDGCAEIVELLLETGQDPDTSDDGGLTAMMVAIMRYNIVAMRCVFRNGEAVRRNLVVDCREEEIHLLKRVLAVVELLVRFGADVNKRNQEGYSALHYAGNGDILDVAKYLVDAGADMDAQDVKGKTPLHHCICEENLVVANLLVSRGAQIDIADDQGLSPLILAIRRCNVNMLQIILNQYRLVVTDERRDFAADVLLIAVENEVEEIVRFIVEGEFSSVAVCNSVGETPLHRAIVKRNVQLMELLMRLDPVDANLRAATVEGDSVTHYAARFGSVREMELLISRFSFLFGDLESLEVDGNPFNATNRSGATCLYVVGTSRENLTRSESERNTITELLLQQGARLFRRDFILIRSGSGSTEQVVFREQVRRAIRLWVREASVRGNELAVDGNENIEVGAGSNAILLTELCVEWASAVVSPVVSLHRPDFVAVLHVVISAGYALDLLSLLLELSLCRGAMSVLLRRLERFSRFPRVHILLVQLHLEVAESLQL</sequence>
<keyword evidence="5" id="KW-1185">Reference proteome</keyword>
<proteinExistence type="predicted"/>
<reference evidence="4" key="1">
    <citation type="submission" date="2023-08" db="EMBL/GenBank/DDBJ databases">
        <title>Reference Genome Resource for the Citrus Pathogen Phytophthora citrophthora.</title>
        <authorList>
            <person name="Moller H."/>
            <person name="Coetzee B."/>
            <person name="Rose L.J."/>
            <person name="Van Niekerk J.M."/>
        </authorList>
    </citation>
    <scope>NUCLEOTIDE SEQUENCE</scope>
    <source>
        <strain evidence="4">STE-U-9442</strain>
    </source>
</reference>
<name>A0AAD9FYD4_9STRA</name>
<comment type="caution">
    <text evidence="4">The sequence shown here is derived from an EMBL/GenBank/DDBJ whole genome shotgun (WGS) entry which is preliminary data.</text>
</comment>
<dbReference type="PROSITE" id="PS50088">
    <property type="entry name" value="ANK_REPEAT"/>
    <property type="match status" value="3"/>
</dbReference>
<evidence type="ECO:0000256" key="2">
    <source>
        <dbReference type="ARBA" id="ARBA00023043"/>
    </source>
</evidence>
<dbReference type="Pfam" id="PF12796">
    <property type="entry name" value="Ank_2"/>
    <property type="match status" value="2"/>
</dbReference>
<evidence type="ECO:0000313" key="5">
    <source>
        <dbReference type="Proteomes" id="UP001259832"/>
    </source>
</evidence>
<keyword evidence="2 3" id="KW-0040">ANK repeat</keyword>